<dbReference type="InterPro" id="IPR052169">
    <property type="entry name" value="CW_Biosynth-Accessory"/>
</dbReference>
<evidence type="ECO:0000313" key="4">
    <source>
        <dbReference type="EMBL" id="OGY66599.1"/>
    </source>
</evidence>
<evidence type="ECO:0000256" key="2">
    <source>
        <dbReference type="SAM" id="Phobius"/>
    </source>
</evidence>
<name>A0A1G1ZQ73_9BACT</name>
<evidence type="ECO:0000313" key="5">
    <source>
        <dbReference type="Proteomes" id="UP000178517"/>
    </source>
</evidence>
<gene>
    <name evidence="4" type="ORF">A3A04_02555</name>
</gene>
<dbReference type="InterPro" id="IPR019079">
    <property type="entry name" value="Capsule_synth_CapA"/>
</dbReference>
<keyword evidence="2" id="KW-1133">Transmembrane helix</keyword>
<organism evidence="4 5">
    <name type="scientific">Candidatus Harrisonbacteria bacterium RIFCSPLOWO2_01_FULL_40_28</name>
    <dbReference type="NCBI Taxonomy" id="1798406"/>
    <lineage>
        <taxon>Bacteria</taxon>
        <taxon>Candidatus Harrisoniibacteriota</taxon>
    </lineage>
</organism>
<proteinExistence type="inferred from homology"/>
<sequence length="355" mass="40332">MLRKLPNFSKYNLIIFCVIVAVFGGLFLRYRTEFYKELEHIRNSGDSLYGVLNQLKASNRARKENKAYELIFVGDIMLSRSVGKMIEKRKNDARYPFALIAEELLKADMVFGNLEGPISNRGANQGSIYSFRAKPRVVEGLQFAGFDILSLANNHIWDWGRDALTDTREILESNGIKGIGAGKNEEKANEHHIFDLKGTKIAFLAYTNLYPRSLEARGENPGISTFETEKVHNVIQRLKSEGIHLVIISFHWGNEYQNHSDGNQQKIARDLIDAGADLIVGHHPHVVQEIERYKSGVIIYSLGNFIFDQDFSKETMEGLMVKATIQKKKIVHIEPITIRISDTFQPYSVTTPIDL</sequence>
<dbReference type="SUPFAM" id="SSF56300">
    <property type="entry name" value="Metallo-dependent phosphatases"/>
    <property type="match status" value="1"/>
</dbReference>
<dbReference type="InterPro" id="IPR029052">
    <property type="entry name" value="Metallo-depent_PP-like"/>
</dbReference>
<evidence type="ECO:0000259" key="3">
    <source>
        <dbReference type="SMART" id="SM00854"/>
    </source>
</evidence>
<dbReference type="PANTHER" id="PTHR33393">
    <property type="entry name" value="POLYGLUTAMINE SYNTHESIS ACCESSORY PROTEIN RV0574C-RELATED"/>
    <property type="match status" value="1"/>
</dbReference>
<dbReference type="EMBL" id="MHJI01000002">
    <property type="protein sequence ID" value="OGY66599.1"/>
    <property type="molecule type" value="Genomic_DNA"/>
</dbReference>
<feature type="transmembrane region" description="Helical" evidence="2">
    <location>
        <begin position="12"/>
        <end position="30"/>
    </location>
</feature>
<feature type="domain" description="Capsule synthesis protein CapA" evidence="3">
    <location>
        <begin position="69"/>
        <end position="309"/>
    </location>
</feature>
<evidence type="ECO:0000256" key="1">
    <source>
        <dbReference type="ARBA" id="ARBA00005662"/>
    </source>
</evidence>
<dbReference type="Pfam" id="PF09587">
    <property type="entry name" value="PGA_cap"/>
    <property type="match status" value="1"/>
</dbReference>
<dbReference type="SMART" id="SM00854">
    <property type="entry name" value="PGA_cap"/>
    <property type="match status" value="1"/>
</dbReference>
<dbReference type="PANTHER" id="PTHR33393:SF11">
    <property type="entry name" value="POLYGLUTAMINE SYNTHESIS ACCESSORY PROTEIN RV0574C-RELATED"/>
    <property type="match status" value="1"/>
</dbReference>
<protein>
    <recommendedName>
        <fullName evidence="3">Capsule synthesis protein CapA domain-containing protein</fullName>
    </recommendedName>
</protein>
<dbReference type="STRING" id="1798406.A3A04_02555"/>
<accession>A0A1G1ZQ73</accession>
<dbReference type="Proteomes" id="UP000178517">
    <property type="component" value="Unassembled WGS sequence"/>
</dbReference>
<keyword evidence="2" id="KW-0472">Membrane</keyword>
<dbReference type="CDD" id="cd07381">
    <property type="entry name" value="MPP_CapA"/>
    <property type="match status" value="1"/>
</dbReference>
<keyword evidence="2" id="KW-0812">Transmembrane</keyword>
<comment type="similarity">
    <text evidence="1">Belongs to the CapA family.</text>
</comment>
<comment type="caution">
    <text evidence="4">The sequence shown here is derived from an EMBL/GenBank/DDBJ whole genome shotgun (WGS) entry which is preliminary data.</text>
</comment>
<reference evidence="4 5" key="1">
    <citation type="journal article" date="2016" name="Nat. Commun.">
        <title>Thousands of microbial genomes shed light on interconnected biogeochemical processes in an aquifer system.</title>
        <authorList>
            <person name="Anantharaman K."/>
            <person name="Brown C.T."/>
            <person name="Hug L.A."/>
            <person name="Sharon I."/>
            <person name="Castelle C.J."/>
            <person name="Probst A.J."/>
            <person name="Thomas B.C."/>
            <person name="Singh A."/>
            <person name="Wilkins M.J."/>
            <person name="Karaoz U."/>
            <person name="Brodie E.L."/>
            <person name="Williams K.H."/>
            <person name="Hubbard S.S."/>
            <person name="Banfield J.F."/>
        </authorList>
    </citation>
    <scope>NUCLEOTIDE SEQUENCE [LARGE SCALE GENOMIC DNA]</scope>
</reference>
<dbReference type="Gene3D" id="3.60.21.10">
    <property type="match status" value="1"/>
</dbReference>
<dbReference type="AlphaFoldDB" id="A0A1G1ZQ73"/>